<comment type="caution">
    <text evidence="1">The sequence shown here is derived from an EMBL/GenBank/DDBJ whole genome shotgun (WGS) entry which is preliminary data.</text>
</comment>
<sequence length="76" mass="8818">MACLYIECWVKGVHTVSPGHIYYVSGWKVTYDQKPITSVLELYKKMFPFSQLCPCVAALILLTRCSRAEFPIWHSY</sequence>
<dbReference type="EMBL" id="WNYA01000160">
    <property type="protein sequence ID" value="KAG8549603.1"/>
    <property type="molecule type" value="Genomic_DNA"/>
</dbReference>
<proteinExistence type="predicted"/>
<dbReference type="Proteomes" id="UP000824782">
    <property type="component" value="Unassembled WGS sequence"/>
</dbReference>
<gene>
    <name evidence="1" type="ORF">GDO81_020541</name>
</gene>
<reference evidence="1" key="1">
    <citation type="thesis" date="2020" institute="ProQuest LLC" country="789 East Eisenhower Parkway, Ann Arbor, MI, USA">
        <title>Comparative Genomics and Chromosome Evolution.</title>
        <authorList>
            <person name="Mudd A.B."/>
        </authorList>
    </citation>
    <scope>NUCLEOTIDE SEQUENCE</scope>
    <source>
        <strain evidence="1">237g6f4</strain>
        <tissue evidence="1">Blood</tissue>
    </source>
</reference>
<organism evidence="1 2">
    <name type="scientific">Engystomops pustulosus</name>
    <name type="common">Tungara frog</name>
    <name type="synonym">Physalaemus pustulosus</name>
    <dbReference type="NCBI Taxonomy" id="76066"/>
    <lineage>
        <taxon>Eukaryota</taxon>
        <taxon>Metazoa</taxon>
        <taxon>Chordata</taxon>
        <taxon>Craniata</taxon>
        <taxon>Vertebrata</taxon>
        <taxon>Euteleostomi</taxon>
        <taxon>Amphibia</taxon>
        <taxon>Batrachia</taxon>
        <taxon>Anura</taxon>
        <taxon>Neobatrachia</taxon>
        <taxon>Hyloidea</taxon>
        <taxon>Leptodactylidae</taxon>
        <taxon>Leiuperinae</taxon>
        <taxon>Engystomops</taxon>
    </lineage>
</organism>
<keyword evidence="2" id="KW-1185">Reference proteome</keyword>
<protein>
    <submittedName>
        <fullName evidence="1">Uncharacterized protein</fullName>
    </submittedName>
</protein>
<name>A0AAV6ZN71_ENGPU</name>
<evidence type="ECO:0000313" key="1">
    <source>
        <dbReference type="EMBL" id="KAG8549603.1"/>
    </source>
</evidence>
<evidence type="ECO:0000313" key="2">
    <source>
        <dbReference type="Proteomes" id="UP000824782"/>
    </source>
</evidence>
<accession>A0AAV6ZN71</accession>
<dbReference type="AlphaFoldDB" id="A0AAV6ZN71"/>